<dbReference type="OrthoDB" id="6428749at2759"/>
<feature type="active site" description="Acyl-ester intermediate" evidence="3">
    <location>
        <position position="248"/>
    </location>
</feature>
<keyword evidence="7" id="KW-1185">Reference proteome</keyword>
<dbReference type="InterPro" id="IPR036928">
    <property type="entry name" value="AS_sf"/>
</dbReference>
<dbReference type="PIRSF" id="PIRSF001221">
    <property type="entry name" value="Amidase_fungi"/>
    <property type="match status" value="1"/>
</dbReference>
<feature type="binding site" evidence="4">
    <location>
        <position position="199"/>
    </location>
    <ligand>
        <name>substrate</name>
    </ligand>
</feature>
<dbReference type="PANTHER" id="PTHR46072:SF4">
    <property type="entry name" value="AMIDASE C550.07-RELATED"/>
    <property type="match status" value="1"/>
</dbReference>
<dbReference type="Pfam" id="PF01425">
    <property type="entry name" value="Amidase"/>
    <property type="match status" value="1"/>
</dbReference>
<protein>
    <recommendedName>
        <fullName evidence="5">Amidase domain-containing protein</fullName>
    </recommendedName>
</protein>
<evidence type="ECO:0000256" key="1">
    <source>
        <dbReference type="ARBA" id="ARBA00009199"/>
    </source>
</evidence>
<feature type="active site" description="Charge relay system" evidence="3">
    <location>
        <position position="224"/>
    </location>
</feature>
<comment type="caution">
    <text evidence="6">The sequence shown here is derived from an EMBL/GenBank/DDBJ whole genome shotgun (WGS) entry which is preliminary data.</text>
</comment>
<gene>
    <name evidence="6" type="ORF">N0V91_002469</name>
</gene>
<reference evidence="6" key="1">
    <citation type="submission" date="2022-10" db="EMBL/GenBank/DDBJ databases">
        <title>Tapping the CABI collections for fungal endophytes: first genome assemblies for Collariella, Neodidymelliopsis, Ascochyta clinopodiicola, Didymella pomorum, Didymosphaeria variabile, Neocosmospora piperis and Neocucurbitaria cava.</title>
        <authorList>
            <person name="Hill R."/>
        </authorList>
    </citation>
    <scope>NUCLEOTIDE SEQUENCE</scope>
    <source>
        <strain evidence="6">IMI 355091</strain>
    </source>
</reference>
<dbReference type="PANTHER" id="PTHR46072">
    <property type="entry name" value="AMIDASE-RELATED-RELATED"/>
    <property type="match status" value="1"/>
</dbReference>
<dbReference type="EMBL" id="JAPEVA010000011">
    <property type="protein sequence ID" value="KAJ4409548.1"/>
    <property type="molecule type" value="Genomic_DNA"/>
</dbReference>
<feature type="binding site" evidence="4">
    <location>
        <begin position="245"/>
        <end position="248"/>
    </location>
    <ligand>
        <name>substrate</name>
    </ligand>
</feature>
<proteinExistence type="inferred from homology"/>
<dbReference type="SUPFAM" id="SSF75304">
    <property type="entry name" value="Amidase signature (AS) enzymes"/>
    <property type="match status" value="1"/>
</dbReference>
<feature type="domain" description="Amidase" evidence="5">
    <location>
        <begin position="95"/>
        <end position="546"/>
    </location>
</feature>
<comment type="similarity">
    <text evidence="1">Belongs to the amidase family.</text>
</comment>
<sequence>MSIGSTKLQVVQVKALPPGTDEYEKQRAAILERLAVKVPSDLILPPSLIADPPNDVSSIPTTCGLLTDREIDITEYYNAVSLARSIATKDLSAVEVTRAFAKRAIIAHQLTCCLTQWFVDEALERARELDEYLEKHGKPIGPLHGVPISIKEHIPVAGTFSSQGTLASTVLSERDSHMVAILRKAGAVFYCKTNQPQAIMHLESTSHFGRTLNPFNIQLSAGGSTGGEAALVAMKGSVLGVGTDIGGSVRGPSAFCGIYGYKATSETLPMKDFLATSFAAELNVLCSTGPMCRSLEDMELFVHVLKNAEPWLEDQSLVPLPWTGLDTTLSKPLKIGLIENDGFIIPQPPVQRAIEWAKTRLNDPKLASILQVKAFQPYNAEEAWRRIRRSYWPQGGSTLKAGLKESGEPIMPLTEHVCSDAEPFGMLTAEDVNQLRSERDQYRHAFADHWREQDIDLVIGPAFVGPASAHDSAFYWTYTSLYNFVDYPGVVIPTPIRARSEEPYPQDYTPLSKECEHVRKLWGESNFEGAPIDLQIVARRHQDNLLFGALAMLKPILDLP</sequence>
<evidence type="ECO:0000256" key="3">
    <source>
        <dbReference type="PIRSR" id="PIRSR001221-1"/>
    </source>
</evidence>
<keyword evidence="2" id="KW-0378">Hydrolase</keyword>
<evidence type="ECO:0000256" key="2">
    <source>
        <dbReference type="ARBA" id="ARBA00022801"/>
    </source>
</evidence>
<feature type="active site" description="Charge relay system" evidence="3">
    <location>
        <position position="151"/>
    </location>
</feature>
<evidence type="ECO:0000256" key="4">
    <source>
        <dbReference type="PIRSR" id="PIRSR001221-2"/>
    </source>
</evidence>
<feature type="binding site" evidence="4">
    <location>
        <position position="224"/>
    </location>
    <ligand>
        <name>substrate</name>
    </ligand>
</feature>
<evidence type="ECO:0000313" key="7">
    <source>
        <dbReference type="Proteomes" id="UP001140510"/>
    </source>
</evidence>
<dbReference type="AlphaFoldDB" id="A0A9W8ZIC3"/>
<accession>A0A9W8ZIC3</accession>
<organism evidence="6 7">
    <name type="scientific">Didymella pomorum</name>
    <dbReference type="NCBI Taxonomy" id="749634"/>
    <lineage>
        <taxon>Eukaryota</taxon>
        <taxon>Fungi</taxon>
        <taxon>Dikarya</taxon>
        <taxon>Ascomycota</taxon>
        <taxon>Pezizomycotina</taxon>
        <taxon>Dothideomycetes</taxon>
        <taxon>Pleosporomycetidae</taxon>
        <taxon>Pleosporales</taxon>
        <taxon>Pleosporineae</taxon>
        <taxon>Didymellaceae</taxon>
        <taxon>Didymella</taxon>
    </lineage>
</organism>
<dbReference type="InterPro" id="IPR023631">
    <property type="entry name" value="Amidase_dom"/>
</dbReference>
<dbReference type="Proteomes" id="UP001140510">
    <property type="component" value="Unassembled WGS sequence"/>
</dbReference>
<evidence type="ECO:0000313" key="6">
    <source>
        <dbReference type="EMBL" id="KAJ4409548.1"/>
    </source>
</evidence>
<evidence type="ECO:0000259" key="5">
    <source>
        <dbReference type="Pfam" id="PF01425"/>
    </source>
</evidence>
<dbReference type="GO" id="GO:0016787">
    <property type="term" value="F:hydrolase activity"/>
    <property type="evidence" value="ECO:0007669"/>
    <property type="project" value="UniProtKB-KW"/>
</dbReference>
<name>A0A9W8ZIC3_9PLEO</name>
<dbReference type="Gene3D" id="3.90.1300.10">
    <property type="entry name" value="Amidase signature (AS) domain"/>
    <property type="match status" value="1"/>
</dbReference>